<evidence type="ECO:0000313" key="10">
    <source>
        <dbReference type="EMBL" id="KAG2450853.1"/>
    </source>
</evidence>
<dbReference type="InterPro" id="IPR006058">
    <property type="entry name" value="2Fe2S_fd_BS"/>
</dbReference>
<dbReference type="CDD" id="cd00207">
    <property type="entry name" value="fer2"/>
    <property type="match status" value="1"/>
</dbReference>
<comment type="caution">
    <text evidence="10">The sequence shown here is derived from an EMBL/GenBank/DDBJ whole genome shotgun (WGS) entry which is preliminary data.</text>
</comment>
<sequence length="132" mass="14664">MMLSARSQLVCKPAKATRASRATVKVQAFQVTLRMPSGKTKTMEVGPDEALFDAVERYDVDLPYLCRTGTCGTCAGRVQEGQVELKGQHILDPDQVKAGFILMCSAYPRSDCTILTHQEERLHTCEYGKHNQ</sequence>
<dbReference type="Gene3D" id="3.10.20.30">
    <property type="match status" value="1"/>
</dbReference>
<name>A0A835WN42_9CHLO</name>
<comment type="cofactor">
    <cofactor evidence="8">
        <name>[2Fe-2S] cluster</name>
        <dbReference type="ChEBI" id="CHEBI:190135"/>
    </cofactor>
    <text evidence="8">Binds 1 [2Fe-2S] cluster.</text>
</comment>
<evidence type="ECO:0000256" key="6">
    <source>
        <dbReference type="ARBA" id="ARBA00023004"/>
    </source>
</evidence>
<dbReference type="NCBIfam" id="TIGR02008">
    <property type="entry name" value="fdx_plant"/>
    <property type="match status" value="1"/>
</dbReference>
<evidence type="ECO:0000313" key="11">
    <source>
        <dbReference type="Proteomes" id="UP000613740"/>
    </source>
</evidence>
<evidence type="ECO:0000256" key="4">
    <source>
        <dbReference type="ARBA" id="ARBA00022723"/>
    </source>
</evidence>
<dbReference type="AlphaFoldDB" id="A0A835WN42"/>
<dbReference type="InterPro" id="IPR001041">
    <property type="entry name" value="2Fe-2S_ferredoxin-type"/>
</dbReference>
<gene>
    <name evidence="10" type="ORF">HYH02_004687</name>
</gene>
<evidence type="ECO:0000256" key="2">
    <source>
        <dbReference type="ARBA" id="ARBA00022448"/>
    </source>
</evidence>
<dbReference type="PROSITE" id="PS51085">
    <property type="entry name" value="2FE2S_FER_2"/>
    <property type="match status" value="1"/>
</dbReference>
<dbReference type="EMBL" id="JAEHOD010000010">
    <property type="protein sequence ID" value="KAG2450853.1"/>
    <property type="molecule type" value="Genomic_DNA"/>
</dbReference>
<keyword evidence="5 8" id="KW-0249">Electron transport</keyword>
<dbReference type="GO" id="GO:0009055">
    <property type="term" value="F:electron transfer activity"/>
    <property type="evidence" value="ECO:0007669"/>
    <property type="project" value="InterPro"/>
</dbReference>
<keyword evidence="2 8" id="KW-0813">Transport</keyword>
<reference evidence="10" key="1">
    <citation type="journal article" date="2020" name="bioRxiv">
        <title>Comparative genomics of Chlamydomonas.</title>
        <authorList>
            <person name="Craig R.J."/>
            <person name="Hasan A.R."/>
            <person name="Ness R.W."/>
            <person name="Keightley P.D."/>
        </authorList>
    </citation>
    <scope>NUCLEOTIDE SEQUENCE</scope>
    <source>
        <strain evidence="10">CCAP 11/173</strain>
    </source>
</reference>
<comment type="subcellular location">
    <subcellularLocation>
        <location evidence="8">Plastid</location>
        <location evidence="8">Chloroplast</location>
    </subcellularLocation>
</comment>
<dbReference type="InterPro" id="IPR010241">
    <property type="entry name" value="Fd_pln"/>
</dbReference>
<dbReference type="Pfam" id="PF00111">
    <property type="entry name" value="Fer2"/>
    <property type="match status" value="1"/>
</dbReference>
<evidence type="ECO:0000259" key="9">
    <source>
        <dbReference type="PROSITE" id="PS51085"/>
    </source>
</evidence>
<dbReference type="InterPro" id="IPR012675">
    <property type="entry name" value="Beta-grasp_dom_sf"/>
</dbReference>
<comment type="function">
    <text evidence="8">Ferredoxins are iron-sulfur proteins that transfer electrons in a wide variety of metabolic reactions.</text>
</comment>
<proteinExistence type="inferred from homology"/>
<protein>
    <recommendedName>
        <fullName evidence="8">Ferredoxin</fullName>
    </recommendedName>
</protein>
<evidence type="ECO:0000256" key="1">
    <source>
        <dbReference type="ARBA" id="ARBA00007874"/>
    </source>
</evidence>
<keyword evidence="8" id="KW-0150">Chloroplast</keyword>
<dbReference type="PROSITE" id="PS00197">
    <property type="entry name" value="2FE2S_FER_1"/>
    <property type="match status" value="1"/>
</dbReference>
<dbReference type="SUPFAM" id="SSF54292">
    <property type="entry name" value="2Fe-2S ferredoxin-like"/>
    <property type="match status" value="1"/>
</dbReference>
<evidence type="ECO:0000256" key="7">
    <source>
        <dbReference type="ARBA" id="ARBA00023014"/>
    </source>
</evidence>
<keyword evidence="6 8" id="KW-0408">Iron</keyword>
<dbReference type="PANTHER" id="PTHR43112">
    <property type="entry name" value="FERREDOXIN"/>
    <property type="match status" value="1"/>
</dbReference>
<feature type="domain" description="2Fe-2S ferredoxin-type" evidence="9">
    <location>
        <begin position="29"/>
        <end position="120"/>
    </location>
</feature>
<dbReference type="GO" id="GO:0046872">
    <property type="term" value="F:metal ion binding"/>
    <property type="evidence" value="ECO:0007669"/>
    <property type="project" value="UniProtKB-KW"/>
</dbReference>
<evidence type="ECO:0000256" key="8">
    <source>
        <dbReference type="RuleBase" id="RU364001"/>
    </source>
</evidence>
<keyword evidence="4 8" id="KW-0479">Metal-binding</keyword>
<accession>A0A835WN42</accession>
<dbReference type="PANTHER" id="PTHR43112:SF3">
    <property type="entry name" value="FERREDOXIN-2, CHLOROPLASTIC"/>
    <property type="match status" value="1"/>
</dbReference>
<evidence type="ECO:0000256" key="3">
    <source>
        <dbReference type="ARBA" id="ARBA00022714"/>
    </source>
</evidence>
<keyword evidence="7 8" id="KW-0411">Iron-sulfur</keyword>
<keyword evidence="11" id="KW-1185">Reference proteome</keyword>
<organism evidence="10 11">
    <name type="scientific">Chlamydomonas schloesseri</name>
    <dbReference type="NCBI Taxonomy" id="2026947"/>
    <lineage>
        <taxon>Eukaryota</taxon>
        <taxon>Viridiplantae</taxon>
        <taxon>Chlorophyta</taxon>
        <taxon>core chlorophytes</taxon>
        <taxon>Chlorophyceae</taxon>
        <taxon>CS clade</taxon>
        <taxon>Chlamydomonadales</taxon>
        <taxon>Chlamydomonadaceae</taxon>
        <taxon>Chlamydomonas</taxon>
    </lineage>
</organism>
<dbReference type="GO" id="GO:0009507">
    <property type="term" value="C:chloroplast"/>
    <property type="evidence" value="ECO:0007669"/>
    <property type="project" value="UniProtKB-SubCell"/>
</dbReference>
<dbReference type="Proteomes" id="UP000613740">
    <property type="component" value="Unassembled WGS sequence"/>
</dbReference>
<dbReference type="OrthoDB" id="1885901at2759"/>
<comment type="similarity">
    <text evidence="1 8">Belongs to the 2Fe2S plant-type ferredoxin family.</text>
</comment>
<dbReference type="GO" id="GO:0022900">
    <property type="term" value="P:electron transport chain"/>
    <property type="evidence" value="ECO:0007669"/>
    <property type="project" value="InterPro"/>
</dbReference>
<dbReference type="GO" id="GO:0051537">
    <property type="term" value="F:2 iron, 2 sulfur cluster binding"/>
    <property type="evidence" value="ECO:0007669"/>
    <property type="project" value="UniProtKB-KW"/>
</dbReference>
<evidence type="ECO:0000256" key="5">
    <source>
        <dbReference type="ARBA" id="ARBA00022982"/>
    </source>
</evidence>
<keyword evidence="8" id="KW-0934">Plastid</keyword>
<dbReference type="InterPro" id="IPR036010">
    <property type="entry name" value="2Fe-2S_ferredoxin-like_sf"/>
</dbReference>
<keyword evidence="3 8" id="KW-0001">2Fe-2S</keyword>